<evidence type="ECO:0000256" key="1">
    <source>
        <dbReference type="SAM" id="MobiDB-lite"/>
    </source>
</evidence>
<evidence type="ECO:0000313" key="2">
    <source>
        <dbReference type="EMBL" id="QSQ14007.1"/>
    </source>
</evidence>
<evidence type="ECO:0000313" key="3">
    <source>
        <dbReference type="Proteomes" id="UP000663090"/>
    </source>
</evidence>
<dbReference type="InterPro" id="IPR013783">
    <property type="entry name" value="Ig-like_fold"/>
</dbReference>
<dbReference type="EMBL" id="CP071091">
    <property type="protein sequence ID" value="QSQ14007.1"/>
    <property type="molecule type" value="Genomic_DNA"/>
</dbReference>
<organism evidence="2 3">
    <name type="scientific">Myxococcus landrumensis</name>
    <dbReference type="NCBI Taxonomy" id="2813577"/>
    <lineage>
        <taxon>Bacteria</taxon>
        <taxon>Pseudomonadati</taxon>
        <taxon>Myxococcota</taxon>
        <taxon>Myxococcia</taxon>
        <taxon>Myxococcales</taxon>
        <taxon>Cystobacterineae</taxon>
        <taxon>Myxococcaceae</taxon>
        <taxon>Myxococcus</taxon>
    </lineage>
</organism>
<keyword evidence="3" id="KW-1185">Reference proteome</keyword>
<dbReference type="Gene3D" id="2.60.40.10">
    <property type="entry name" value="Immunoglobulins"/>
    <property type="match status" value="3"/>
</dbReference>
<feature type="region of interest" description="Disordered" evidence="1">
    <location>
        <begin position="28"/>
        <end position="49"/>
    </location>
</feature>
<sequence length="334" mass="34621">MSSVSRGARGLATLFGMAALVSMGCGDVPDAPENSQTAEEQAPAPREERSALVVGAPTVTLDSPSGGSFLRGAVTLTASAYDDVGVSRVDFFSGTTLIASSTQAPFIVSWDTTTGTSGTHALTAQAFDADGNSGTSAPVSVMVDNFLPILLSGSPKYNPQAQNYVRGNITVGWVATDQNLSGIALTEFFEDGVLRATQPGHPSPDYSFSWDTRVLANRSYSLMLRATDNAGNVQTLTRALMVDNAPPSSLLTAPANGAVVSGLVTLAAQASDSQALIYVAFEIDGVLQSPFATTAPFTRTWDTTGKSGTHVIVAIAYDRAGNSKRSNAVTVTVP</sequence>
<dbReference type="Pfam" id="PF17957">
    <property type="entry name" value="Big_7"/>
    <property type="match status" value="3"/>
</dbReference>
<dbReference type="Proteomes" id="UP000663090">
    <property type="component" value="Chromosome"/>
</dbReference>
<gene>
    <name evidence="2" type="ORF">JY572_37785</name>
</gene>
<accession>A0ABX7N5F0</accession>
<reference evidence="2 3" key="1">
    <citation type="submission" date="2021-02" db="EMBL/GenBank/DDBJ databases">
        <title>De Novo genome assembly of isolated myxobacteria.</title>
        <authorList>
            <person name="Stevens D.C."/>
        </authorList>
    </citation>
    <scope>NUCLEOTIDE SEQUENCE [LARGE SCALE GENOMIC DNA]</scope>
    <source>
        <strain evidence="2 3">SCHIC003</strain>
    </source>
</reference>
<name>A0ABX7N5F0_9BACT</name>
<proteinExistence type="predicted"/>
<protein>
    <submittedName>
        <fullName evidence="2">Uncharacterized protein</fullName>
    </submittedName>
</protein>
<dbReference type="PROSITE" id="PS51257">
    <property type="entry name" value="PROKAR_LIPOPROTEIN"/>
    <property type="match status" value="1"/>
</dbReference>